<gene>
    <name evidence="1" type="ORF">SDC9_112115</name>
</gene>
<accession>A0A645BIC5</accession>
<evidence type="ECO:0000313" key="1">
    <source>
        <dbReference type="EMBL" id="MPM65220.1"/>
    </source>
</evidence>
<sequence length="242" mass="29163">MHYFIIKRSLLNAIFIYLQKKLHPMSDLLQEYKDYYRVRAERYAGNPKYKNSYEAEKNLSDAMQGCSVLEEFKERLGNLNQLCAVALTKDKYLMEKAFFDEFQEKIRVKAADQILAKADEYKEVFDLIQMVTETEGRVMTEISMDEANRLFHYMWMFLDRIEIYSQAEVPPQYAGEMKQTVEYYVQSIRDAVKDMHEQNHLYDPTWKHDPDVNTEYRHRRLLPYKDEHISEMLTRYKQIINQ</sequence>
<proteinExistence type="predicted"/>
<organism evidence="1">
    <name type="scientific">bioreactor metagenome</name>
    <dbReference type="NCBI Taxonomy" id="1076179"/>
    <lineage>
        <taxon>unclassified sequences</taxon>
        <taxon>metagenomes</taxon>
        <taxon>ecological metagenomes</taxon>
    </lineage>
</organism>
<name>A0A645BIC5_9ZZZZ</name>
<comment type="caution">
    <text evidence="1">The sequence shown here is derived from an EMBL/GenBank/DDBJ whole genome shotgun (WGS) entry which is preliminary data.</text>
</comment>
<protein>
    <submittedName>
        <fullName evidence="1">Uncharacterized protein</fullName>
    </submittedName>
</protein>
<dbReference type="EMBL" id="VSSQ01020399">
    <property type="protein sequence ID" value="MPM65220.1"/>
    <property type="molecule type" value="Genomic_DNA"/>
</dbReference>
<reference evidence="1" key="1">
    <citation type="submission" date="2019-08" db="EMBL/GenBank/DDBJ databases">
        <authorList>
            <person name="Kucharzyk K."/>
            <person name="Murdoch R.W."/>
            <person name="Higgins S."/>
            <person name="Loffler F."/>
        </authorList>
    </citation>
    <scope>NUCLEOTIDE SEQUENCE</scope>
</reference>
<dbReference type="AlphaFoldDB" id="A0A645BIC5"/>